<feature type="domain" description="DUF4145" evidence="1">
    <location>
        <begin position="105"/>
        <end position="193"/>
    </location>
</feature>
<proteinExistence type="predicted"/>
<evidence type="ECO:0000313" key="3">
    <source>
        <dbReference type="Proteomes" id="UP000284049"/>
    </source>
</evidence>
<evidence type="ECO:0000313" key="2">
    <source>
        <dbReference type="EMBL" id="ROM84905.1"/>
    </source>
</evidence>
<accession>A0A423GDI8</accession>
<dbReference type="Proteomes" id="UP000284049">
    <property type="component" value="Unassembled WGS sequence"/>
</dbReference>
<protein>
    <recommendedName>
        <fullName evidence="1">DUF4145 domain-containing protein</fullName>
    </recommendedName>
</protein>
<gene>
    <name evidence="2" type="ORF">BK652_10020</name>
</gene>
<sequence>MSVNWRCPFCENYSTLTTNNMAGSALNFTLNNKFDDQLRVIVSVSVCPNQQCREVVIDAQFGRAEMVGSYYQIGDLFESWALRPSSLAISFPEYVPEPIRQDYEEACKIKILSPKASATLSRRCLQGIIRDYWGVRKGTLFEEISELKDRVDLDTWSAIDAVRKIGNIGAHMEKDINVVLDVEPEEAQLLIGLIEMLVKDWYVARHARQVHLAQIVQAAQNKKS</sequence>
<name>A0A423GDI8_9PSED</name>
<dbReference type="AlphaFoldDB" id="A0A423GDI8"/>
<dbReference type="InterPro" id="IPR025285">
    <property type="entry name" value="DUF4145"/>
</dbReference>
<organism evidence="2 3">
    <name type="scientific">Pseudomonas brassicacearum</name>
    <dbReference type="NCBI Taxonomy" id="930166"/>
    <lineage>
        <taxon>Bacteria</taxon>
        <taxon>Pseudomonadati</taxon>
        <taxon>Pseudomonadota</taxon>
        <taxon>Gammaproteobacteria</taxon>
        <taxon>Pseudomonadales</taxon>
        <taxon>Pseudomonadaceae</taxon>
        <taxon>Pseudomonas</taxon>
    </lineage>
</organism>
<reference evidence="2 3" key="1">
    <citation type="submission" date="2016-10" db="EMBL/GenBank/DDBJ databases">
        <title>Comparative genome analysis of multiple Pseudomonas spp. focuses on biocontrol and plant growth promoting traits.</title>
        <authorList>
            <person name="Tao X.-Y."/>
            <person name="Taylor C.G."/>
        </authorList>
    </citation>
    <scope>NUCLEOTIDE SEQUENCE [LARGE SCALE GENOMIC DNA]</scope>
    <source>
        <strain evidence="2 3">Wood3</strain>
    </source>
</reference>
<dbReference type="EMBL" id="MOBC01000005">
    <property type="protein sequence ID" value="ROM84905.1"/>
    <property type="molecule type" value="Genomic_DNA"/>
</dbReference>
<evidence type="ECO:0000259" key="1">
    <source>
        <dbReference type="Pfam" id="PF13643"/>
    </source>
</evidence>
<dbReference type="RefSeq" id="WP_259697634.1">
    <property type="nucleotide sequence ID" value="NZ_MOBC01000005.1"/>
</dbReference>
<dbReference type="Pfam" id="PF13643">
    <property type="entry name" value="DUF4145"/>
    <property type="match status" value="1"/>
</dbReference>
<comment type="caution">
    <text evidence="2">The sequence shown here is derived from an EMBL/GenBank/DDBJ whole genome shotgun (WGS) entry which is preliminary data.</text>
</comment>